<organism evidence="1 2">
    <name type="scientific">Leptospira kirschneri str. 200802841</name>
    <dbReference type="NCBI Taxonomy" id="1193047"/>
    <lineage>
        <taxon>Bacteria</taxon>
        <taxon>Pseudomonadati</taxon>
        <taxon>Spirochaetota</taxon>
        <taxon>Spirochaetia</taxon>
        <taxon>Leptospirales</taxon>
        <taxon>Leptospiraceae</taxon>
        <taxon>Leptospira</taxon>
    </lineage>
</organism>
<proteinExistence type="predicted"/>
<dbReference type="AlphaFoldDB" id="A0A828XY08"/>
<evidence type="ECO:0000313" key="2">
    <source>
        <dbReference type="Proteomes" id="UP000006339"/>
    </source>
</evidence>
<comment type="caution">
    <text evidence="1">The sequence shown here is derived from an EMBL/GenBank/DDBJ whole genome shotgun (WGS) entry which is preliminary data.</text>
</comment>
<dbReference type="EMBL" id="AKWH02000068">
    <property type="protein sequence ID" value="EKO50107.1"/>
    <property type="molecule type" value="Genomic_DNA"/>
</dbReference>
<reference evidence="1" key="1">
    <citation type="submission" date="2012-10" db="EMBL/GenBank/DDBJ databases">
        <authorList>
            <person name="Harkins D.M."/>
            <person name="Durkin A.S."/>
            <person name="Brinkac L.M."/>
            <person name="Selengut J.D."/>
            <person name="Sanka R."/>
            <person name="DePew J."/>
            <person name="Purushe J."/>
            <person name="Picardeau M."/>
            <person name="Werts C."/>
            <person name="Goarant C."/>
            <person name="Vinetz J.M."/>
            <person name="Sutton G.G."/>
            <person name="Nelson W.C."/>
            <person name="Fouts D.E."/>
        </authorList>
    </citation>
    <scope>NUCLEOTIDE SEQUENCE [LARGE SCALE GENOMIC DNA]</scope>
    <source>
        <strain evidence="1">200802841</strain>
    </source>
</reference>
<protein>
    <submittedName>
        <fullName evidence="1">Uncharacterized protein</fullName>
    </submittedName>
</protein>
<sequence length="38" mass="4554">MSSYLAYRYLSRPTTNNTFKIFEETFVFVKINGKRSIM</sequence>
<dbReference type="Proteomes" id="UP000006339">
    <property type="component" value="Unassembled WGS sequence"/>
</dbReference>
<name>A0A828XY08_9LEPT</name>
<gene>
    <name evidence="1" type="ORF">LEP1GSC131_2654</name>
</gene>
<evidence type="ECO:0000313" key="1">
    <source>
        <dbReference type="EMBL" id="EKO50107.1"/>
    </source>
</evidence>
<keyword evidence="2" id="KW-1185">Reference proteome</keyword>
<accession>A0A828XY08</accession>